<proteinExistence type="predicted"/>
<dbReference type="EMBL" id="JAHLFW010000079">
    <property type="protein sequence ID" value="MBU3838519.1"/>
    <property type="molecule type" value="Genomic_DNA"/>
</dbReference>
<dbReference type="InterPro" id="IPR036249">
    <property type="entry name" value="Thioredoxin-like_sf"/>
</dbReference>
<evidence type="ECO:0000313" key="2">
    <source>
        <dbReference type="Proteomes" id="UP000783796"/>
    </source>
</evidence>
<reference evidence="1" key="2">
    <citation type="submission" date="2021-04" db="EMBL/GenBank/DDBJ databases">
        <authorList>
            <person name="Gilroy R."/>
        </authorList>
    </citation>
    <scope>NUCLEOTIDE SEQUENCE</scope>
    <source>
        <strain evidence="1">G4-2901</strain>
    </source>
</reference>
<sequence>MKKIVLMAVACLALASCGMGTKNESSAQGVEMGVPARDCVEVLYFHGKQRCATCMAIEKNASEAVSKEFAEEIKKGDVVFRVIDITKEENEAIAEKYEVTWSSLFVVGHKNGNENVENMTDFAFKNARLSPEEFKSGVVAKVREMLK</sequence>
<reference evidence="1" key="1">
    <citation type="journal article" date="2021" name="PeerJ">
        <title>Extensive microbial diversity within the chicken gut microbiome revealed by metagenomics and culture.</title>
        <authorList>
            <person name="Gilroy R."/>
            <person name="Ravi A."/>
            <person name="Getino M."/>
            <person name="Pursley I."/>
            <person name="Horton D.L."/>
            <person name="Alikhan N.F."/>
            <person name="Baker D."/>
            <person name="Gharbi K."/>
            <person name="Hall N."/>
            <person name="Watson M."/>
            <person name="Adriaenssens E.M."/>
            <person name="Foster-Nyarko E."/>
            <person name="Jarju S."/>
            <person name="Secka A."/>
            <person name="Antonio M."/>
            <person name="Oren A."/>
            <person name="Chaudhuri R.R."/>
            <person name="La Ragione R."/>
            <person name="Hildebrand F."/>
            <person name="Pallen M.J."/>
        </authorList>
    </citation>
    <scope>NUCLEOTIDE SEQUENCE</scope>
    <source>
        <strain evidence="1">G4-2901</strain>
    </source>
</reference>
<name>A0A948TCR7_9BACT</name>
<protein>
    <submittedName>
        <fullName evidence="1">Thioredoxin</fullName>
    </submittedName>
</protein>
<organism evidence="1 2">
    <name type="scientific">Candidatus Phocaeicola faecigallinarum</name>
    <dbReference type="NCBI Taxonomy" id="2838732"/>
    <lineage>
        <taxon>Bacteria</taxon>
        <taxon>Pseudomonadati</taxon>
        <taxon>Bacteroidota</taxon>
        <taxon>Bacteroidia</taxon>
        <taxon>Bacteroidales</taxon>
        <taxon>Bacteroidaceae</taxon>
        <taxon>Phocaeicola</taxon>
    </lineage>
</organism>
<evidence type="ECO:0000313" key="1">
    <source>
        <dbReference type="EMBL" id="MBU3838519.1"/>
    </source>
</evidence>
<accession>A0A948TCR7</accession>
<dbReference type="PROSITE" id="PS51257">
    <property type="entry name" value="PROKAR_LIPOPROTEIN"/>
    <property type="match status" value="1"/>
</dbReference>
<comment type="caution">
    <text evidence="1">The sequence shown here is derived from an EMBL/GenBank/DDBJ whole genome shotgun (WGS) entry which is preliminary data.</text>
</comment>
<gene>
    <name evidence="1" type="ORF">H9777_09480</name>
</gene>
<dbReference type="AlphaFoldDB" id="A0A948TCR7"/>
<dbReference type="InterPro" id="IPR047698">
    <property type="entry name" value="ArsF-like"/>
</dbReference>
<dbReference type="Gene3D" id="3.40.30.10">
    <property type="entry name" value="Glutaredoxin"/>
    <property type="match status" value="1"/>
</dbReference>
<dbReference type="Proteomes" id="UP000783796">
    <property type="component" value="Unassembled WGS sequence"/>
</dbReference>
<dbReference type="NCBIfam" id="NF040494">
    <property type="entry name" value="nitrored_ArsF"/>
    <property type="match status" value="1"/>
</dbReference>
<dbReference type="SUPFAM" id="SSF52833">
    <property type="entry name" value="Thioredoxin-like"/>
    <property type="match status" value="1"/>
</dbReference>